<keyword evidence="1" id="KW-1133">Transmembrane helix</keyword>
<reference evidence="2 3" key="1">
    <citation type="submission" date="2021-03" db="EMBL/GenBank/DDBJ databases">
        <title>Whole genome sequence of Jiella sp. MQZ13P-4.</title>
        <authorList>
            <person name="Tuo L."/>
        </authorList>
    </citation>
    <scope>NUCLEOTIDE SEQUENCE [LARGE SCALE GENOMIC DNA]</scope>
    <source>
        <strain evidence="2 3">MQZ13P-4</strain>
    </source>
</reference>
<keyword evidence="1" id="KW-0812">Transmembrane</keyword>
<evidence type="ECO:0000313" key="2">
    <source>
        <dbReference type="EMBL" id="MBO0906227.1"/>
    </source>
</evidence>
<dbReference type="RefSeq" id="WP_207352859.1">
    <property type="nucleotide sequence ID" value="NZ_JAFMPY010000034.1"/>
</dbReference>
<protein>
    <recommendedName>
        <fullName evidence="4">DUF3592 domain-containing protein</fullName>
    </recommendedName>
</protein>
<keyword evidence="3" id="KW-1185">Reference proteome</keyword>
<comment type="caution">
    <text evidence="2">The sequence shown here is derived from an EMBL/GenBank/DDBJ whole genome shotgun (WGS) entry which is preliminary data.</text>
</comment>
<name>A0ABS3J979_9HYPH</name>
<dbReference type="EMBL" id="JAFMPY010000034">
    <property type="protein sequence ID" value="MBO0906227.1"/>
    <property type="molecule type" value="Genomic_DNA"/>
</dbReference>
<accession>A0ABS3J979</accession>
<evidence type="ECO:0000256" key="1">
    <source>
        <dbReference type="SAM" id="Phobius"/>
    </source>
</evidence>
<sequence>MLEWISDNSALINVVANLGMLAIWAFYLQMLWSGFQRERRPRLLITRGLRGSLDARCLVTNMSRDTVFIRSIIVSLETRAGRLRYPVTDIEEIDNSGSGAGVRQQTRQGPIASGEMRDLGSFSAIVTHVLDYEGPDDPPGPHNHWDGLEGFTVHVIGVYGPDDVSIGARRSYDVVRRNGEACLRPRTVDAIQIRSSKERREIDEMLREDL</sequence>
<evidence type="ECO:0008006" key="4">
    <source>
        <dbReference type="Google" id="ProtNLM"/>
    </source>
</evidence>
<feature type="transmembrane region" description="Helical" evidence="1">
    <location>
        <begin position="12"/>
        <end position="32"/>
    </location>
</feature>
<keyword evidence="1" id="KW-0472">Membrane</keyword>
<organism evidence="2 3">
    <name type="scientific">Jiella sonneratiae</name>
    <dbReference type="NCBI Taxonomy" id="2816856"/>
    <lineage>
        <taxon>Bacteria</taxon>
        <taxon>Pseudomonadati</taxon>
        <taxon>Pseudomonadota</taxon>
        <taxon>Alphaproteobacteria</taxon>
        <taxon>Hyphomicrobiales</taxon>
        <taxon>Aurantimonadaceae</taxon>
        <taxon>Jiella</taxon>
    </lineage>
</organism>
<gene>
    <name evidence="2" type="ORF">J1C47_21465</name>
</gene>
<dbReference type="Proteomes" id="UP000664288">
    <property type="component" value="Unassembled WGS sequence"/>
</dbReference>
<evidence type="ECO:0000313" key="3">
    <source>
        <dbReference type="Proteomes" id="UP000664288"/>
    </source>
</evidence>
<proteinExistence type="predicted"/>